<reference evidence="2" key="1">
    <citation type="journal article" date="2023" name="Nat. Plants">
        <title>Single-cell RNA sequencing provides a high-resolution roadmap for understanding the multicellular compartmentation of specialized metabolism.</title>
        <authorList>
            <person name="Sun S."/>
            <person name="Shen X."/>
            <person name="Li Y."/>
            <person name="Li Y."/>
            <person name="Wang S."/>
            <person name="Li R."/>
            <person name="Zhang H."/>
            <person name="Shen G."/>
            <person name="Guo B."/>
            <person name="Wei J."/>
            <person name="Xu J."/>
            <person name="St-Pierre B."/>
            <person name="Chen S."/>
            <person name="Sun C."/>
        </authorList>
    </citation>
    <scope>NUCLEOTIDE SEQUENCE [LARGE SCALE GENOMIC DNA]</scope>
</reference>
<dbReference type="EMBL" id="CM044704">
    <property type="protein sequence ID" value="KAI5667747.1"/>
    <property type="molecule type" value="Genomic_DNA"/>
</dbReference>
<keyword evidence="2" id="KW-1185">Reference proteome</keyword>
<dbReference type="Proteomes" id="UP001060085">
    <property type="component" value="Linkage Group LG04"/>
</dbReference>
<evidence type="ECO:0000313" key="2">
    <source>
        <dbReference type="Proteomes" id="UP001060085"/>
    </source>
</evidence>
<sequence>MSPRGVAKVETLKPSMVEEFSKVTEPPQAQEVVEESIVIHVVEETSKEEPCFIMNGTRIEDKGRNIEKELGNFIKDLPIDLSLNPSLMCYDVSLVELELFLEFCLSYDKFMSDPRCRVGRAGKQPNPLESSPGDLAVVSLNESSRLFPTSGIRARDKSDLSGVWCLLYSTSDADVILNLPGSFRDSRELLSSMNLAQVTTTVLAFLSFKVYCPEGQNQNNMIGGAEGKKNFARILSIK</sequence>
<gene>
    <name evidence="1" type="ORF">M9H77_17600</name>
</gene>
<proteinExistence type="predicted"/>
<evidence type="ECO:0000313" key="1">
    <source>
        <dbReference type="EMBL" id="KAI5667747.1"/>
    </source>
</evidence>
<accession>A0ACC0B5A5</accession>
<name>A0ACC0B5A5_CATRO</name>
<organism evidence="1 2">
    <name type="scientific">Catharanthus roseus</name>
    <name type="common">Madagascar periwinkle</name>
    <name type="synonym">Vinca rosea</name>
    <dbReference type="NCBI Taxonomy" id="4058"/>
    <lineage>
        <taxon>Eukaryota</taxon>
        <taxon>Viridiplantae</taxon>
        <taxon>Streptophyta</taxon>
        <taxon>Embryophyta</taxon>
        <taxon>Tracheophyta</taxon>
        <taxon>Spermatophyta</taxon>
        <taxon>Magnoliopsida</taxon>
        <taxon>eudicotyledons</taxon>
        <taxon>Gunneridae</taxon>
        <taxon>Pentapetalae</taxon>
        <taxon>asterids</taxon>
        <taxon>lamiids</taxon>
        <taxon>Gentianales</taxon>
        <taxon>Apocynaceae</taxon>
        <taxon>Rauvolfioideae</taxon>
        <taxon>Vinceae</taxon>
        <taxon>Catharanthinae</taxon>
        <taxon>Catharanthus</taxon>
    </lineage>
</organism>
<protein>
    <submittedName>
        <fullName evidence="1">Uncharacterized protein</fullName>
    </submittedName>
</protein>
<comment type="caution">
    <text evidence="1">The sequence shown here is derived from an EMBL/GenBank/DDBJ whole genome shotgun (WGS) entry which is preliminary data.</text>
</comment>